<reference evidence="10 11" key="1">
    <citation type="submission" date="2018-08" db="EMBL/GenBank/DDBJ databases">
        <title>Wenzhouxiangella salilacus sp. nov., a novel bacterium isolated from a saline lake in Xinjiang Province, China.</title>
        <authorList>
            <person name="Han S."/>
        </authorList>
    </citation>
    <scope>NUCLEOTIDE SEQUENCE [LARGE SCALE GENOMIC DNA]</scope>
    <source>
        <strain evidence="10 11">XDB06</strain>
    </source>
</reference>
<comment type="similarity">
    <text evidence="7">Belongs to the peptidase M24B family. Bacterial-type prolidase subfamily.</text>
</comment>
<dbReference type="EMBL" id="QUZK01000052">
    <property type="protein sequence ID" value="RFF29125.1"/>
    <property type="molecule type" value="Genomic_DNA"/>
</dbReference>
<keyword evidence="2 7" id="KW-0479">Metal-binding</keyword>
<keyword evidence="5 7" id="KW-0482">Metalloprotease</keyword>
<feature type="binding site" evidence="7">
    <location>
        <position position="255"/>
    </location>
    <ligand>
        <name>Mn(2+)</name>
        <dbReference type="ChEBI" id="CHEBI:29035"/>
        <label>2</label>
    </ligand>
</feature>
<dbReference type="Pfam" id="PF21216">
    <property type="entry name" value="PepQ_N"/>
    <property type="match status" value="1"/>
</dbReference>
<evidence type="ECO:0000256" key="6">
    <source>
        <dbReference type="ARBA" id="ARBA00023211"/>
    </source>
</evidence>
<feature type="binding site" evidence="7">
    <location>
        <position position="380"/>
    </location>
    <ligand>
        <name>Mn(2+)</name>
        <dbReference type="ChEBI" id="CHEBI:29035"/>
        <label>1</label>
    </ligand>
</feature>
<keyword evidence="1 7" id="KW-0645">Protease</keyword>
<evidence type="ECO:0000256" key="7">
    <source>
        <dbReference type="HAMAP-Rule" id="MF_01279"/>
    </source>
</evidence>
<feature type="domain" description="Xaa-Pro dipeptidase N-terminal" evidence="9">
    <location>
        <begin position="8"/>
        <end position="153"/>
    </location>
</feature>
<dbReference type="GO" id="GO:0008235">
    <property type="term" value="F:metalloexopeptidase activity"/>
    <property type="evidence" value="ECO:0007669"/>
    <property type="project" value="UniProtKB-UniRule"/>
</dbReference>
<feature type="binding site" evidence="7">
    <location>
        <position position="244"/>
    </location>
    <ligand>
        <name>Mn(2+)</name>
        <dbReference type="ChEBI" id="CHEBI:29035"/>
        <label>2</label>
    </ligand>
</feature>
<dbReference type="GO" id="GO:0005829">
    <property type="term" value="C:cytosol"/>
    <property type="evidence" value="ECO:0007669"/>
    <property type="project" value="TreeGrafter"/>
</dbReference>
<dbReference type="GO" id="GO:0016795">
    <property type="term" value="F:phosphoric triester hydrolase activity"/>
    <property type="evidence" value="ECO:0007669"/>
    <property type="project" value="InterPro"/>
</dbReference>
<dbReference type="EC" id="3.4.13.9" evidence="7"/>
<evidence type="ECO:0000259" key="8">
    <source>
        <dbReference type="Pfam" id="PF00557"/>
    </source>
</evidence>
<evidence type="ECO:0000256" key="3">
    <source>
        <dbReference type="ARBA" id="ARBA00022801"/>
    </source>
</evidence>
<evidence type="ECO:0000256" key="4">
    <source>
        <dbReference type="ARBA" id="ARBA00022997"/>
    </source>
</evidence>
<comment type="caution">
    <text evidence="10">The sequence shown here is derived from an EMBL/GenBank/DDBJ whole genome shotgun (WGS) entry which is preliminary data.</text>
</comment>
<feature type="binding site" evidence="7">
    <location>
        <position position="255"/>
    </location>
    <ligand>
        <name>Mn(2+)</name>
        <dbReference type="ChEBI" id="CHEBI:29035"/>
        <label>1</label>
    </ligand>
</feature>
<dbReference type="GO" id="GO:0046872">
    <property type="term" value="F:metal ion binding"/>
    <property type="evidence" value="ECO:0007669"/>
    <property type="project" value="UniProtKB-KW"/>
</dbReference>
<sequence length="441" mass="49805">MPNPQALLYARHIEHRREEIDEILTELGYDGLLIHSGRPENRLFDDSHPPFRAHGPFVAMVPMPFAADSLLELRPGEKPRLWHCQPDDFWHMPPEPPGDWLTDTLDVEIVRSPDGWHEQFRQQRALAVIGDERAVGGLLDGADLNPPELMWRLDEMRTRKTAWERDCIERANHLAVSGHLAAAEAFRAGKSELEIHLAYLAAMGEDQDTLPYNSIVALNDHGAVLHYQFRSPERPNPVRSFLLDAGADWRGYAADITRTWTLDEHREFGDLIEAMDAAQRRLVDRVRAGERFVDLHREAHRAVAAVLEQAGIVRMAPEEQVETGVTTHFLPHGLGHYIGAQVHDVAGLKDERGMDVPPPERYPALRLTRTLEPGNVVTVEPGLYFIPSFLEKLRASDHASKVDWQAVERLTPFGGIRIEDNVLVSEGEPVNFTRQAFVEAG</sequence>
<name>A0A3E1K514_9GAMM</name>
<evidence type="ECO:0000313" key="10">
    <source>
        <dbReference type="EMBL" id="RFF29125.1"/>
    </source>
</evidence>
<feature type="domain" description="Peptidase M24" evidence="8">
    <location>
        <begin position="167"/>
        <end position="426"/>
    </location>
</feature>
<dbReference type="NCBIfam" id="NF010133">
    <property type="entry name" value="PRK13607.1"/>
    <property type="match status" value="1"/>
</dbReference>
<dbReference type="RefSeq" id="WP_116651931.1">
    <property type="nucleotide sequence ID" value="NZ_QUZK01000052.1"/>
</dbReference>
<dbReference type="GO" id="GO:0102009">
    <property type="term" value="F:proline dipeptidase activity"/>
    <property type="evidence" value="ECO:0007669"/>
    <property type="project" value="UniProtKB-EC"/>
</dbReference>
<accession>A0A3E1K514</accession>
<dbReference type="SUPFAM" id="SSF55920">
    <property type="entry name" value="Creatinase/aminopeptidase"/>
    <property type="match status" value="1"/>
</dbReference>
<evidence type="ECO:0000256" key="1">
    <source>
        <dbReference type="ARBA" id="ARBA00022670"/>
    </source>
</evidence>
<keyword evidence="3 7" id="KW-0378">Hydrolase</keyword>
<dbReference type="GO" id="GO:0006508">
    <property type="term" value="P:proteolysis"/>
    <property type="evidence" value="ECO:0007669"/>
    <property type="project" value="UniProtKB-KW"/>
</dbReference>
<protein>
    <recommendedName>
        <fullName evidence="7">Xaa-Pro dipeptidase</fullName>
        <shortName evidence="7">X-Pro dipeptidase</shortName>
        <ecNumber evidence="7">3.4.13.9</ecNumber>
    </recommendedName>
    <alternativeName>
        <fullName evidence="7">Imidodipeptidase</fullName>
    </alternativeName>
    <alternativeName>
        <fullName evidence="7">Proline dipeptidase</fullName>
        <shortName evidence="7">Prolidase</shortName>
    </alternativeName>
</protein>
<comment type="cofactor">
    <cofactor evidence="7">
        <name>Mn(2+)</name>
        <dbReference type="ChEBI" id="CHEBI:29035"/>
    </cofactor>
    <text evidence="7">Binds 2 manganese ions per subunit.</text>
</comment>
<dbReference type="PANTHER" id="PTHR43226">
    <property type="entry name" value="XAA-PRO AMINOPEPTIDASE 3"/>
    <property type="match status" value="1"/>
</dbReference>
<evidence type="ECO:0000259" key="9">
    <source>
        <dbReference type="Pfam" id="PF21216"/>
    </source>
</evidence>
<dbReference type="OrthoDB" id="9806388at2"/>
<keyword evidence="6 7" id="KW-0464">Manganese</keyword>
<organism evidence="10 11">
    <name type="scientific">Wenzhouxiangella sediminis</name>
    <dbReference type="NCBI Taxonomy" id="1792836"/>
    <lineage>
        <taxon>Bacteria</taxon>
        <taxon>Pseudomonadati</taxon>
        <taxon>Pseudomonadota</taxon>
        <taxon>Gammaproteobacteria</taxon>
        <taxon>Chromatiales</taxon>
        <taxon>Wenzhouxiangellaceae</taxon>
        <taxon>Wenzhouxiangella</taxon>
    </lineage>
</organism>
<dbReference type="InterPro" id="IPR000994">
    <property type="entry name" value="Pept_M24"/>
</dbReference>
<feature type="binding site" evidence="7">
    <location>
        <position position="336"/>
    </location>
    <ligand>
        <name>Mn(2+)</name>
        <dbReference type="ChEBI" id="CHEBI:29035"/>
        <label>1</label>
    </ligand>
</feature>
<dbReference type="Pfam" id="PF00557">
    <property type="entry name" value="Peptidase_M24"/>
    <property type="match status" value="1"/>
</dbReference>
<dbReference type="Gene3D" id="3.90.230.10">
    <property type="entry name" value="Creatinase/methionine aminopeptidase superfamily"/>
    <property type="match status" value="1"/>
</dbReference>
<comment type="catalytic activity">
    <reaction evidence="7">
        <text>Xaa-L-Pro dipeptide + H2O = an L-alpha-amino acid + L-proline</text>
        <dbReference type="Rhea" id="RHEA:76407"/>
        <dbReference type="ChEBI" id="CHEBI:15377"/>
        <dbReference type="ChEBI" id="CHEBI:59869"/>
        <dbReference type="ChEBI" id="CHEBI:60039"/>
        <dbReference type="ChEBI" id="CHEBI:195196"/>
        <dbReference type="EC" id="3.4.13.9"/>
    </reaction>
</comment>
<evidence type="ECO:0000256" key="2">
    <source>
        <dbReference type="ARBA" id="ARBA00022723"/>
    </source>
</evidence>
<dbReference type="Gene3D" id="3.40.350.10">
    <property type="entry name" value="Creatinase/prolidase N-terminal domain"/>
    <property type="match status" value="1"/>
</dbReference>
<dbReference type="GO" id="GO:0004177">
    <property type="term" value="F:aminopeptidase activity"/>
    <property type="evidence" value="ECO:0007669"/>
    <property type="project" value="TreeGrafter"/>
</dbReference>
<dbReference type="Proteomes" id="UP000260351">
    <property type="component" value="Unassembled WGS sequence"/>
</dbReference>
<evidence type="ECO:0000313" key="11">
    <source>
        <dbReference type="Proteomes" id="UP000260351"/>
    </source>
</evidence>
<dbReference type="PANTHER" id="PTHR43226:SF8">
    <property type="entry name" value="XAA-PRO DIPEPTIDASE"/>
    <property type="match status" value="1"/>
</dbReference>
<feature type="binding site" evidence="7">
    <location>
        <position position="419"/>
    </location>
    <ligand>
        <name>Mn(2+)</name>
        <dbReference type="ChEBI" id="CHEBI:29035"/>
        <label>1</label>
    </ligand>
</feature>
<dbReference type="InterPro" id="IPR052433">
    <property type="entry name" value="X-Pro_dipept-like"/>
</dbReference>
<comment type="function">
    <text evidence="7">Splits dipeptides with a prolyl residue in the C-terminal position.</text>
</comment>
<keyword evidence="11" id="KW-1185">Reference proteome</keyword>
<proteinExistence type="inferred from homology"/>
<dbReference type="AlphaFoldDB" id="A0A3E1K514"/>
<dbReference type="InterPro" id="IPR048819">
    <property type="entry name" value="PepQ_N"/>
</dbReference>
<dbReference type="InterPro" id="IPR036005">
    <property type="entry name" value="Creatinase/aminopeptidase-like"/>
</dbReference>
<dbReference type="InterPro" id="IPR022846">
    <property type="entry name" value="X_Pro_dipept"/>
</dbReference>
<feature type="binding site" evidence="7">
    <location>
        <position position="419"/>
    </location>
    <ligand>
        <name>Mn(2+)</name>
        <dbReference type="ChEBI" id="CHEBI:29035"/>
        <label>2</label>
    </ligand>
</feature>
<evidence type="ECO:0000256" key="5">
    <source>
        <dbReference type="ARBA" id="ARBA00023049"/>
    </source>
</evidence>
<gene>
    <name evidence="7" type="primary">pepQ</name>
    <name evidence="10" type="ORF">DZC52_14830</name>
</gene>
<dbReference type="InterPro" id="IPR029149">
    <property type="entry name" value="Creatin/AminoP/Spt16_N"/>
</dbReference>
<dbReference type="HAMAP" id="MF_01279">
    <property type="entry name" value="X_Pro_dipeptid"/>
    <property type="match status" value="1"/>
</dbReference>
<keyword evidence="4 7" id="KW-0224">Dipeptidase</keyword>